<dbReference type="Pfam" id="PF04597">
    <property type="entry name" value="Ribophorin_I"/>
    <property type="match status" value="1"/>
</dbReference>
<keyword evidence="7 10" id="KW-0256">Endoplasmic reticulum</keyword>
<dbReference type="Proteomes" id="UP001648503">
    <property type="component" value="Unassembled WGS sequence"/>
</dbReference>
<comment type="caution">
    <text evidence="12">The sequence shown here is derived from an EMBL/GenBank/DDBJ whole genome shotgun (WGS) entry which is preliminary data.</text>
</comment>
<comment type="pathway">
    <text evidence="3 10">Protein modification; protein glycosylation.</text>
</comment>
<keyword evidence="6 10" id="KW-0732">Signal</keyword>
<evidence type="ECO:0000256" key="5">
    <source>
        <dbReference type="ARBA" id="ARBA00022692"/>
    </source>
</evidence>
<evidence type="ECO:0000256" key="9">
    <source>
        <dbReference type="ARBA" id="ARBA00023136"/>
    </source>
</evidence>
<reference evidence="12 13" key="1">
    <citation type="submission" date="2021-02" db="EMBL/GenBank/DDBJ databases">
        <title>Variation within the Batrachochytrium salamandrivorans European outbreak.</title>
        <authorList>
            <person name="Kelly M."/>
            <person name="Pasmans F."/>
            <person name="Shea T.P."/>
            <person name="Munoz J.F."/>
            <person name="Carranza S."/>
            <person name="Cuomo C.A."/>
            <person name="Martel A."/>
        </authorList>
    </citation>
    <scope>NUCLEOTIDE SEQUENCE [LARGE SCALE GENOMIC DNA]</scope>
    <source>
        <strain evidence="12 13">AMFP18/2</strain>
    </source>
</reference>
<sequence>MMHLSAVVLYLSAIMAYTSAPVVAAPPSFSSNGIPLPLSQLTVPVEIAQLKQSFVLDTVNHVVDLTKTILRQATTVSVQYVGSDGTATAQQESTVFYLAQPLRADNRKLLALLEVRIKNKKGQILAVEKAMAHDHVQYYSVNVPASSSGKTVLFVHSVYVKTILPYPRKIKQLETQMYEVSGNVHFLSPYKSRKQRTTVKLPNSQDIPTYSQGPKPVTRGAESIVYGPYTNLPELSRSVLYVHYLDTNAVLVAKKYTKRVQVSHWGGNLAVQEDFEVHHQGAELKSHFSRVDFKLTANGHARTNVVKDFTAILPKEARNAYFKDTIGNVSTSHFRKDADSASLWIKPRYPLYGGWKYTWFHGYDVPTSAFLHKDTNTDSFVLQLPFKTSISHLTAETAKMVVVLPEGANNVKVETSFLADTVSESVVFSYLDSTGCPTVTINKANLIDEHEGLVQITYTYDTMRLLQKPLVVSAYAFGLFIVFIIYARLDFSIVKDPVKDVEERLEAYRIKVSKLVERDNFEFDHVNLCFEEFKSTHDIGVLDAVYHKADEVSTLAYKSLDRVAVQTRNMCKEYADRIQELVGLLKLRTQVSRGIQGEVKLFIKDAGNRADQVKKRAMNALINKGLAEVEVLTGKIAALVDEIGE</sequence>
<evidence type="ECO:0000313" key="12">
    <source>
        <dbReference type="EMBL" id="KAH6599822.1"/>
    </source>
</evidence>
<keyword evidence="13" id="KW-1185">Reference proteome</keyword>
<comment type="subunit">
    <text evidence="10">Component of the oligosaccharyltransferase (OST) complex.</text>
</comment>
<evidence type="ECO:0000313" key="13">
    <source>
        <dbReference type="Proteomes" id="UP001648503"/>
    </source>
</evidence>
<protein>
    <recommendedName>
        <fullName evidence="10">Dolichyl-diphosphooligosaccharide--protein glycosyltransferase subunit 1</fullName>
    </recommendedName>
</protein>
<accession>A0ABQ8FKE6</accession>
<comment type="subcellular location">
    <subcellularLocation>
        <location evidence="2 10">Endoplasmic reticulum membrane</location>
        <topology evidence="2 10">Single-pass type I membrane protein</topology>
    </subcellularLocation>
</comment>
<dbReference type="PANTHER" id="PTHR21049">
    <property type="entry name" value="RIBOPHORIN I"/>
    <property type="match status" value="1"/>
</dbReference>
<dbReference type="InterPro" id="IPR007676">
    <property type="entry name" value="Ribophorin_I"/>
</dbReference>
<feature type="chain" id="PRO_5044968313" description="Dolichyl-diphosphooligosaccharide--protein glycosyltransferase subunit 1" evidence="10">
    <location>
        <begin position="25"/>
        <end position="645"/>
    </location>
</feature>
<name>A0ABQ8FKE6_9FUNG</name>
<comment type="function">
    <text evidence="1 10">Subunit of the oligosaccharyl transferase (OST) complex that catalyzes the initial transfer of a defined glycan (Glc(3)Man(9)GlcNAc(2) in eukaryotes) from the lipid carrier dolichol-pyrophosphate to an asparagine residue within an Asn-X-Ser/Thr consensus motif in nascent polypeptide chains, the first step in protein N-glycosylation. N-glycosylation occurs cotranslationally and the complex associates with the Sec61 complex at the channel-forming translocon complex that mediates protein translocation across the endoplasmic reticulum (ER). All subunits are required for a maximal enzyme activity.</text>
</comment>
<keyword evidence="5 10" id="KW-0812">Transmembrane</keyword>
<evidence type="ECO:0000256" key="4">
    <source>
        <dbReference type="ARBA" id="ARBA00008905"/>
    </source>
</evidence>
<keyword evidence="8 10" id="KW-1133">Transmembrane helix</keyword>
<proteinExistence type="inferred from homology"/>
<keyword evidence="9 10" id="KW-0472">Membrane</keyword>
<evidence type="ECO:0000256" key="10">
    <source>
        <dbReference type="RuleBase" id="RU361143"/>
    </source>
</evidence>
<evidence type="ECO:0000256" key="2">
    <source>
        <dbReference type="ARBA" id="ARBA00004115"/>
    </source>
</evidence>
<feature type="region of interest" description="Disordered" evidence="11">
    <location>
        <begin position="195"/>
        <end position="215"/>
    </location>
</feature>
<evidence type="ECO:0000256" key="11">
    <source>
        <dbReference type="SAM" id="MobiDB-lite"/>
    </source>
</evidence>
<evidence type="ECO:0000256" key="8">
    <source>
        <dbReference type="ARBA" id="ARBA00022989"/>
    </source>
</evidence>
<feature type="signal peptide" evidence="10">
    <location>
        <begin position="1"/>
        <end position="24"/>
    </location>
</feature>
<feature type="compositionally biased region" description="Polar residues" evidence="11">
    <location>
        <begin position="198"/>
        <end position="212"/>
    </location>
</feature>
<organism evidence="12 13">
    <name type="scientific">Batrachochytrium salamandrivorans</name>
    <dbReference type="NCBI Taxonomy" id="1357716"/>
    <lineage>
        <taxon>Eukaryota</taxon>
        <taxon>Fungi</taxon>
        <taxon>Fungi incertae sedis</taxon>
        <taxon>Chytridiomycota</taxon>
        <taxon>Chytridiomycota incertae sedis</taxon>
        <taxon>Chytridiomycetes</taxon>
        <taxon>Rhizophydiales</taxon>
        <taxon>Rhizophydiales incertae sedis</taxon>
        <taxon>Batrachochytrium</taxon>
    </lineage>
</organism>
<evidence type="ECO:0000256" key="7">
    <source>
        <dbReference type="ARBA" id="ARBA00022824"/>
    </source>
</evidence>
<evidence type="ECO:0000256" key="6">
    <source>
        <dbReference type="ARBA" id="ARBA00022729"/>
    </source>
</evidence>
<dbReference type="PANTHER" id="PTHR21049:SF0">
    <property type="entry name" value="DOLICHYL-DIPHOSPHOOLIGOSACCHARIDE--PROTEIN GLYCOSYLTRANSFERASE SUBUNIT 1"/>
    <property type="match status" value="1"/>
</dbReference>
<gene>
    <name evidence="12" type="ORF">BASA50_002753</name>
</gene>
<dbReference type="EMBL" id="JAFCIX010000059">
    <property type="protein sequence ID" value="KAH6599822.1"/>
    <property type="molecule type" value="Genomic_DNA"/>
</dbReference>
<comment type="similarity">
    <text evidence="4 10">Belongs to the OST1 family.</text>
</comment>
<evidence type="ECO:0000256" key="1">
    <source>
        <dbReference type="ARBA" id="ARBA00002791"/>
    </source>
</evidence>
<feature type="transmembrane region" description="Helical" evidence="10">
    <location>
        <begin position="470"/>
        <end position="489"/>
    </location>
</feature>
<evidence type="ECO:0000256" key="3">
    <source>
        <dbReference type="ARBA" id="ARBA00004922"/>
    </source>
</evidence>